<dbReference type="Proteomes" id="UP000274601">
    <property type="component" value="Unassembled WGS sequence"/>
</dbReference>
<name>A0A495R0L2_9ACTN</name>
<accession>A0A495R0L2</accession>
<reference evidence="2 3" key="1">
    <citation type="submission" date="2018-10" db="EMBL/GenBank/DDBJ databases">
        <title>Genomic Encyclopedia of Archaeal and Bacterial Type Strains, Phase II (KMG-II): from individual species to whole genera.</title>
        <authorList>
            <person name="Goeker M."/>
        </authorList>
    </citation>
    <scope>NUCLEOTIDE SEQUENCE [LARGE SCALE GENOMIC DNA]</scope>
    <source>
        <strain evidence="2 3">DSM 43383</strain>
    </source>
</reference>
<feature type="chain" id="PRO_5039561385" description="Beta/gamma crystallin" evidence="1">
    <location>
        <begin position="25"/>
        <end position="145"/>
    </location>
</feature>
<dbReference type="EMBL" id="RBWU01000001">
    <property type="protein sequence ID" value="RKS79646.1"/>
    <property type="molecule type" value="Genomic_DNA"/>
</dbReference>
<comment type="caution">
    <text evidence="2">The sequence shown here is derived from an EMBL/GenBank/DDBJ whole genome shotgun (WGS) entry which is preliminary data.</text>
</comment>
<dbReference type="RefSeq" id="WP_121433135.1">
    <property type="nucleotide sequence ID" value="NZ_RBWU01000001.1"/>
</dbReference>
<dbReference type="PROSITE" id="PS51257">
    <property type="entry name" value="PROKAR_LIPOPROTEIN"/>
    <property type="match status" value="1"/>
</dbReference>
<keyword evidence="1" id="KW-0732">Signal</keyword>
<evidence type="ECO:0000313" key="3">
    <source>
        <dbReference type="Proteomes" id="UP000274601"/>
    </source>
</evidence>
<proteinExistence type="predicted"/>
<evidence type="ECO:0000256" key="1">
    <source>
        <dbReference type="SAM" id="SignalP"/>
    </source>
</evidence>
<organism evidence="2 3">
    <name type="scientific">Actinomadura pelletieri DSM 43383</name>
    <dbReference type="NCBI Taxonomy" id="1120940"/>
    <lineage>
        <taxon>Bacteria</taxon>
        <taxon>Bacillati</taxon>
        <taxon>Actinomycetota</taxon>
        <taxon>Actinomycetes</taxon>
        <taxon>Streptosporangiales</taxon>
        <taxon>Thermomonosporaceae</taxon>
        <taxon>Actinomadura</taxon>
    </lineage>
</organism>
<dbReference type="AlphaFoldDB" id="A0A495R0L2"/>
<evidence type="ECO:0000313" key="2">
    <source>
        <dbReference type="EMBL" id="RKS79646.1"/>
    </source>
</evidence>
<feature type="signal peptide" evidence="1">
    <location>
        <begin position="1"/>
        <end position="24"/>
    </location>
</feature>
<protein>
    <recommendedName>
        <fullName evidence="4">Beta/gamma crystallin</fullName>
    </recommendedName>
</protein>
<evidence type="ECO:0008006" key="4">
    <source>
        <dbReference type="Google" id="ProtNLM"/>
    </source>
</evidence>
<sequence>MTINPTRALLAPALAAACAVSATAALTTAADASTSTPTRAATALSDPTVCKDLKNGRFCIRVKVGDHPQVCYGKHSGEMVRVRLGFQVRGSSGWITRWDDGPFPAYKGRTYCFIFKKQTVSAGHEYRGVLQQVGGPTWVTPAITP</sequence>
<gene>
    <name evidence="2" type="ORF">BZB76_1121</name>
</gene>
<keyword evidence="3" id="KW-1185">Reference proteome</keyword>